<dbReference type="AlphaFoldDB" id="A0AA41PX65"/>
<feature type="compositionally biased region" description="Gly residues" evidence="1">
    <location>
        <begin position="313"/>
        <end position="330"/>
    </location>
</feature>
<feature type="compositionally biased region" description="Low complexity" evidence="1">
    <location>
        <begin position="302"/>
        <end position="312"/>
    </location>
</feature>
<keyword evidence="5" id="KW-1185">Reference proteome</keyword>
<keyword evidence="2" id="KW-0472">Membrane</keyword>
<evidence type="ECO:0000313" key="4">
    <source>
        <dbReference type="EMBL" id="MCF2527388.1"/>
    </source>
</evidence>
<dbReference type="InterPro" id="IPR026467">
    <property type="entry name" value="Ser/Gly_Cys_C_dom"/>
</dbReference>
<feature type="region of interest" description="Disordered" evidence="1">
    <location>
        <begin position="302"/>
        <end position="346"/>
    </location>
</feature>
<evidence type="ECO:0000256" key="3">
    <source>
        <dbReference type="SAM" id="SignalP"/>
    </source>
</evidence>
<accession>A0AA41PX65</accession>
<proteinExistence type="predicted"/>
<protein>
    <submittedName>
        <fullName evidence="4">TIGR04222 domain-containing membrane protein</fullName>
    </submittedName>
</protein>
<gene>
    <name evidence="4" type="ORF">LZ495_09210</name>
</gene>
<evidence type="ECO:0000256" key="2">
    <source>
        <dbReference type="SAM" id="Phobius"/>
    </source>
</evidence>
<dbReference type="Proteomes" id="UP001165378">
    <property type="component" value="Unassembled WGS sequence"/>
</dbReference>
<keyword evidence="2" id="KW-0812">Transmembrane</keyword>
<keyword evidence="2" id="KW-1133">Transmembrane helix</keyword>
<feature type="chain" id="PRO_5041205744" evidence="3">
    <location>
        <begin position="31"/>
        <end position="346"/>
    </location>
</feature>
<organism evidence="4 5">
    <name type="scientific">Yinghuangia soli</name>
    <dbReference type="NCBI Taxonomy" id="2908204"/>
    <lineage>
        <taxon>Bacteria</taxon>
        <taxon>Bacillati</taxon>
        <taxon>Actinomycetota</taxon>
        <taxon>Actinomycetes</taxon>
        <taxon>Kitasatosporales</taxon>
        <taxon>Streptomycetaceae</taxon>
        <taxon>Yinghuangia</taxon>
    </lineage>
</organism>
<feature type="signal peptide" evidence="3">
    <location>
        <begin position="1"/>
        <end position="30"/>
    </location>
</feature>
<evidence type="ECO:0000256" key="1">
    <source>
        <dbReference type="SAM" id="MobiDB-lite"/>
    </source>
</evidence>
<keyword evidence="3" id="KW-0732">Signal</keyword>
<dbReference type="EMBL" id="JAKFHA010000004">
    <property type="protein sequence ID" value="MCF2527388.1"/>
    <property type="molecule type" value="Genomic_DNA"/>
</dbReference>
<reference evidence="4" key="1">
    <citation type="submission" date="2022-01" db="EMBL/GenBank/DDBJ databases">
        <title>Genome-Based Taxonomic Classification of the Phylum Actinobacteria.</title>
        <authorList>
            <person name="Gao Y."/>
        </authorList>
    </citation>
    <scope>NUCLEOTIDE SEQUENCE</scope>
    <source>
        <strain evidence="4">KLBMP 8922</strain>
    </source>
</reference>
<comment type="caution">
    <text evidence="4">The sequence shown here is derived from an EMBL/GenBank/DDBJ whole genome shotgun (WGS) entry which is preliminary data.</text>
</comment>
<feature type="transmembrane region" description="Helical" evidence="2">
    <location>
        <begin position="171"/>
        <end position="195"/>
    </location>
</feature>
<feature type="transmembrane region" description="Helical" evidence="2">
    <location>
        <begin position="142"/>
        <end position="159"/>
    </location>
</feature>
<dbReference type="RefSeq" id="WP_235051544.1">
    <property type="nucleotide sequence ID" value="NZ_JAKFHA010000004.1"/>
</dbReference>
<dbReference type="NCBIfam" id="TIGR04222">
    <property type="entry name" value="near_uncomplex"/>
    <property type="match status" value="1"/>
</dbReference>
<name>A0AA41PX65_9ACTN</name>
<sequence>MVWLILSLVLFVAAAAVTAPALKAARSARAASPAPDALDLYQLAFLAGGPGRTADIALLAAAGRGAVSVAENGRLVLRPQGPPTDPFAAAVDAAAQAAGDSATVAGSRLAVAANPAVTAVRDRVFAAGLLNPSARNSKLRPVRVTLSVIPLVVIAGLFAEPLAGSPSEDTGLWVANLVVAIFGTLLCLALHYFLFTSYDKLRAPLNDMALFHLWNLVRDPAVVQRLGDAVPGGKGLGEVALYGLTRIHDPLLREVFLQAARVTAGRVVSDGWTEEQWKDAVESKGRLGGTTYADAYRAANEPAAPGAAPGAGAIPGQGPTGPGMYGGGAGAPQAEQRPPWENHPHA</sequence>
<evidence type="ECO:0000313" key="5">
    <source>
        <dbReference type="Proteomes" id="UP001165378"/>
    </source>
</evidence>